<gene>
    <name evidence="2" type="ORF">TvY486_0023940</name>
</gene>
<organism evidence="2 3">
    <name type="scientific">Trypanosoma vivax (strain Y486)</name>
    <dbReference type="NCBI Taxonomy" id="1055687"/>
    <lineage>
        <taxon>Eukaryota</taxon>
        <taxon>Discoba</taxon>
        <taxon>Euglenozoa</taxon>
        <taxon>Kinetoplastea</taxon>
        <taxon>Metakinetoplastina</taxon>
        <taxon>Trypanosomatida</taxon>
        <taxon>Trypanosomatidae</taxon>
        <taxon>Trypanosoma</taxon>
        <taxon>Duttonella</taxon>
    </lineage>
</organism>
<feature type="region of interest" description="Disordered" evidence="1">
    <location>
        <begin position="127"/>
        <end position="170"/>
    </location>
</feature>
<keyword evidence="3" id="KW-1185">Reference proteome</keyword>
<evidence type="ECO:0000256" key="1">
    <source>
        <dbReference type="SAM" id="MobiDB-lite"/>
    </source>
</evidence>
<dbReference type="VEuPathDB" id="TriTrypDB:TvY486_0023940"/>
<reference evidence="2 3" key="1">
    <citation type="journal article" date="2012" name="Proc. Natl. Acad. Sci. U.S.A.">
        <title>Antigenic diversity is generated by distinct evolutionary mechanisms in African trypanosome species.</title>
        <authorList>
            <person name="Jackson A.P."/>
            <person name="Berry A."/>
            <person name="Aslett M."/>
            <person name="Allison H.C."/>
            <person name="Burton P."/>
            <person name="Vavrova-Anderson J."/>
            <person name="Brown R."/>
            <person name="Browne H."/>
            <person name="Corton N."/>
            <person name="Hauser H."/>
            <person name="Gamble J."/>
            <person name="Gilderthorp R."/>
            <person name="Marcello L."/>
            <person name="McQuillan J."/>
            <person name="Otto T.D."/>
            <person name="Quail M.A."/>
            <person name="Sanders M.J."/>
            <person name="van Tonder A."/>
            <person name="Ginger M.L."/>
            <person name="Field M.C."/>
            <person name="Barry J.D."/>
            <person name="Hertz-Fowler C."/>
            <person name="Berriman M."/>
        </authorList>
    </citation>
    <scope>NUCLEOTIDE SEQUENCE</scope>
    <source>
        <strain evidence="2 3">Y486</strain>
    </source>
</reference>
<dbReference type="Proteomes" id="UP000009027">
    <property type="component" value="Unassembled WGS sequence"/>
</dbReference>
<protein>
    <submittedName>
        <fullName evidence="2">Uncharacterized protein</fullName>
    </submittedName>
</protein>
<evidence type="ECO:0000313" key="3">
    <source>
        <dbReference type="Proteomes" id="UP000009027"/>
    </source>
</evidence>
<name>F9WQ57_TRYVY</name>
<evidence type="ECO:0000313" key="2">
    <source>
        <dbReference type="EMBL" id="CCD19684.1"/>
    </source>
</evidence>
<dbReference type="AlphaFoldDB" id="F9WQ57"/>
<proteinExistence type="predicted"/>
<accession>F9WQ57</accession>
<sequence>MASGGGRDKGRRVHSACAPVSLVAVPGLRVGVPVGRAWPSGACPASPARAAALRPCQFPPMGRGTASSRTRACVTALIAFLYSGRAQPQKPIVASLPCAASLAPRRVCVCGPLLRGGETAQVQHVSAAKPRPQPPWRCGGASASCGAERTVGGRTAHAESRAPWRRRTNA</sequence>
<dbReference type="EMBL" id="CAEX01003917">
    <property type="protein sequence ID" value="CCD19684.1"/>
    <property type="molecule type" value="Genomic_DNA"/>
</dbReference>